<dbReference type="AlphaFoldDB" id="A0A7Y0LC21"/>
<name>A0A7Y0LC21_9GAMM</name>
<feature type="domain" description="Siroheme decarboxylase AsnC-like ligand binding" evidence="8">
    <location>
        <begin position="78"/>
        <end position="166"/>
    </location>
</feature>
<comment type="caution">
    <text evidence="10">The sequence shown here is derived from an EMBL/GenBank/DDBJ whole genome shotgun (WGS) entry which is preliminary data.</text>
</comment>
<evidence type="ECO:0000256" key="2">
    <source>
        <dbReference type="ARBA" id="ARBA00023444"/>
    </source>
</evidence>
<comment type="catalytic activity">
    <reaction evidence="7">
        <text>siroheme + 2 H(+) = 12,18-didecarboxysiroheme + 2 CO2</text>
        <dbReference type="Rhea" id="RHEA:19093"/>
        <dbReference type="ChEBI" id="CHEBI:15378"/>
        <dbReference type="ChEBI" id="CHEBI:16526"/>
        <dbReference type="ChEBI" id="CHEBI:60052"/>
        <dbReference type="ChEBI" id="CHEBI:140497"/>
        <dbReference type="EC" id="4.1.1.111"/>
    </reaction>
</comment>
<evidence type="ECO:0000313" key="11">
    <source>
        <dbReference type="Proteomes" id="UP000568664"/>
    </source>
</evidence>
<dbReference type="Proteomes" id="UP000568664">
    <property type="component" value="Unassembled WGS sequence"/>
</dbReference>
<dbReference type="Pfam" id="PF17805">
    <property type="entry name" value="AsnC_trans_reg2"/>
    <property type="match status" value="1"/>
</dbReference>
<evidence type="ECO:0000256" key="3">
    <source>
        <dbReference type="ARBA" id="ARBA00023457"/>
    </source>
</evidence>
<evidence type="ECO:0000313" key="10">
    <source>
        <dbReference type="EMBL" id="NMP31783.1"/>
    </source>
</evidence>
<proteinExistence type="inferred from homology"/>
<dbReference type="GO" id="GO:0016829">
    <property type="term" value="F:lyase activity"/>
    <property type="evidence" value="ECO:0007669"/>
    <property type="project" value="UniProtKB-KW"/>
</dbReference>
<comment type="subunit">
    <text evidence="4">Probably forms a complex composed of NirD, NirL, NirG and NirH. All proteins are required for the total conversion of siroheme to didecarboxysiroheme.</text>
</comment>
<comment type="function">
    <text evidence="6">Involved in heme d1 biosynthesis. Catalyzes the decarboxylation of siroheme into didecarboxysiroheme.</text>
</comment>
<accession>A0A7Y0LC21</accession>
<dbReference type="InterPro" id="IPR050684">
    <property type="entry name" value="HTH-Siroheme_Decarb"/>
</dbReference>
<comment type="pathway">
    <text evidence="2">Porphyrin-containing compound metabolism.</text>
</comment>
<dbReference type="InterPro" id="IPR040523">
    <property type="entry name" value="AsnC_trans_reg2"/>
</dbReference>
<sequence>MTALAQRTVPDTQTIADKEHSYQQLLALIETGIPLSSKPFQQLADLVNLTEQEVIDAVNSWQEQGLIKRFGLVVKHRKLGFIANAMVVWNIPDELVEDVAAKLAKQSCVTLCYRRPRVLPGWPYNLFCMIHGQCREKVLASLEAICQELSLTHIEKDVLFSTKAYKQNGARYAKRTLKEAK</sequence>
<evidence type="ECO:0000256" key="5">
    <source>
        <dbReference type="ARBA" id="ARBA00023471"/>
    </source>
</evidence>
<evidence type="ECO:0000259" key="9">
    <source>
        <dbReference type="Pfam" id="PF22451"/>
    </source>
</evidence>
<protein>
    <recommendedName>
        <fullName evidence="5">siroheme decarboxylase</fullName>
        <ecNumber evidence="5">4.1.1.111</ecNumber>
    </recommendedName>
</protein>
<evidence type="ECO:0000256" key="4">
    <source>
        <dbReference type="ARBA" id="ARBA00023465"/>
    </source>
</evidence>
<dbReference type="Gene3D" id="3.30.70.3460">
    <property type="match status" value="1"/>
</dbReference>
<comment type="similarity">
    <text evidence="3">Belongs to the Ahb/Nir family.</text>
</comment>
<dbReference type="InterPro" id="IPR053953">
    <property type="entry name" value="NirdL-like_HTH"/>
</dbReference>
<keyword evidence="11" id="KW-1185">Reference proteome</keyword>
<keyword evidence="1" id="KW-0456">Lyase</keyword>
<dbReference type="Pfam" id="PF22451">
    <property type="entry name" value="NirdL-like_HTH"/>
    <property type="match status" value="1"/>
</dbReference>
<dbReference type="RefSeq" id="WP_169075129.1">
    <property type="nucleotide sequence ID" value="NZ_JABBXH010000003.1"/>
</dbReference>
<evidence type="ECO:0000256" key="7">
    <source>
        <dbReference type="ARBA" id="ARBA00048470"/>
    </source>
</evidence>
<evidence type="ECO:0000256" key="6">
    <source>
        <dbReference type="ARBA" id="ARBA00045291"/>
    </source>
</evidence>
<dbReference type="EMBL" id="JABBXH010000003">
    <property type="protein sequence ID" value="NMP31783.1"/>
    <property type="molecule type" value="Genomic_DNA"/>
</dbReference>
<dbReference type="EC" id="4.1.1.111" evidence="5"/>
<evidence type="ECO:0000259" key="8">
    <source>
        <dbReference type="Pfam" id="PF17805"/>
    </source>
</evidence>
<dbReference type="PANTHER" id="PTHR43413:SF1">
    <property type="entry name" value="SIROHEME DECARBOXYLASE NIRL SUBUNIT"/>
    <property type="match status" value="1"/>
</dbReference>
<feature type="domain" description="Siroheme decarboxylase NirL-like HTH" evidence="9">
    <location>
        <begin position="23"/>
        <end position="67"/>
    </location>
</feature>
<gene>
    <name evidence="10" type="ORF">HII17_09425</name>
</gene>
<reference evidence="10 11" key="1">
    <citation type="submission" date="2020-04" db="EMBL/GenBank/DDBJ databases">
        <title>Thalassotalea sp. M1531, isolated from the surface of marine red alga.</title>
        <authorList>
            <person name="Pang L."/>
            <person name="Lu D.-C."/>
        </authorList>
    </citation>
    <scope>NUCLEOTIDE SEQUENCE [LARGE SCALE GENOMIC DNA]</scope>
    <source>
        <strain evidence="10 11">M1531</strain>
    </source>
</reference>
<evidence type="ECO:0000256" key="1">
    <source>
        <dbReference type="ARBA" id="ARBA00023239"/>
    </source>
</evidence>
<dbReference type="PANTHER" id="PTHR43413">
    <property type="entry name" value="TRANSCRIPTIONAL REGULATOR, ASNC FAMILY"/>
    <property type="match status" value="1"/>
</dbReference>
<organism evidence="10 11">
    <name type="scientific">Thalassotalea algicola</name>
    <dbReference type="NCBI Taxonomy" id="2716224"/>
    <lineage>
        <taxon>Bacteria</taxon>
        <taxon>Pseudomonadati</taxon>
        <taxon>Pseudomonadota</taxon>
        <taxon>Gammaproteobacteria</taxon>
        <taxon>Alteromonadales</taxon>
        <taxon>Colwelliaceae</taxon>
        <taxon>Thalassotalea</taxon>
    </lineage>
</organism>